<dbReference type="NCBIfam" id="NF041881">
    <property type="entry name" value="PTPDL_fam"/>
    <property type="match status" value="1"/>
</dbReference>
<evidence type="ECO:0000313" key="4">
    <source>
        <dbReference type="EMBL" id="NWK56508.1"/>
    </source>
</evidence>
<evidence type="ECO:0000256" key="1">
    <source>
        <dbReference type="SAM" id="Coils"/>
    </source>
</evidence>
<keyword evidence="1" id="KW-0175">Coiled coil</keyword>
<name>A0A851GFH2_9BACT</name>
<gene>
    <name evidence="4" type="ORF">HW115_12880</name>
</gene>
<feature type="region of interest" description="Disordered" evidence="2">
    <location>
        <begin position="352"/>
        <end position="406"/>
    </location>
</feature>
<dbReference type="AlphaFoldDB" id="A0A851GFH2"/>
<feature type="compositionally biased region" description="Basic and acidic residues" evidence="2">
    <location>
        <begin position="352"/>
        <end position="387"/>
    </location>
</feature>
<organism evidence="4 5">
    <name type="scientific">Oceaniferula marina</name>
    <dbReference type="NCBI Taxonomy" id="2748318"/>
    <lineage>
        <taxon>Bacteria</taxon>
        <taxon>Pseudomonadati</taxon>
        <taxon>Verrucomicrobiota</taxon>
        <taxon>Verrucomicrobiia</taxon>
        <taxon>Verrucomicrobiales</taxon>
        <taxon>Verrucomicrobiaceae</taxon>
        <taxon>Oceaniferula</taxon>
    </lineage>
</organism>
<feature type="chain" id="PRO_5032286301" evidence="3">
    <location>
        <begin position="24"/>
        <end position="406"/>
    </location>
</feature>
<keyword evidence="5" id="KW-1185">Reference proteome</keyword>
<dbReference type="EMBL" id="JACBAZ010000004">
    <property type="protein sequence ID" value="NWK56508.1"/>
    <property type="molecule type" value="Genomic_DNA"/>
</dbReference>
<reference evidence="4 5" key="1">
    <citation type="submission" date="2020-07" db="EMBL/GenBank/DDBJ databases">
        <title>Roseicoccus Jingziensis gen. nov., sp. nov., isolated from coastal seawater.</title>
        <authorList>
            <person name="Feng X."/>
        </authorList>
    </citation>
    <scope>NUCLEOTIDE SEQUENCE [LARGE SCALE GENOMIC DNA]</scope>
    <source>
        <strain evidence="4 5">N1E253</strain>
    </source>
</reference>
<feature type="coiled-coil region" evidence="1">
    <location>
        <begin position="219"/>
        <end position="298"/>
    </location>
</feature>
<dbReference type="Proteomes" id="UP000557872">
    <property type="component" value="Unassembled WGS sequence"/>
</dbReference>
<sequence length="406" mass="46213">MTTHKLRYTMWCVFGMLSLPLAADTIKLKSGTEYKGKILSEDDTSYLIEIKHSASIKDERRIPKDQILEITKDSKDNKDFQSIKSMIPVPDLLEGPAYAKRIERAETFLKKHPKSSHKKEVQTILETLKKEQQLISSGGIKLSGHLISAEDIKTNAYDIQARILSEKIKKRAKSGQYPQALRLWEKLQNQYAHSAAYQDGISWIPRVLRAHQSELQQHLDTLDARLKKQQKVLESLADSDRDRAEKLITEKKNRYEATIDREQNELKSQWLTINPFHEQALQYNLRSVESELRSLESKPASSIRLAGPDLRSAWTALAGGKLSDAERHLQAALSLKIDKQYTDPIKAELEQKKAEQAEAKAAEEQAQREAEELAAKEKAAQEAEEKNKGKKGKKKKTKKTPPNEEA</sequence>
<proteinExistence type="predicted"/>
<feature type="signal peptide" evidence="3">
    <location>
        <begin position="1"/>
        <end position="23"/>
    </location>
</feature>
<protein>
    <submittedName>
        <fullName evidence="4">Uncharacterized protein</fullName>
    </submittedName>
</protein>
<accession>A0A851GFH2</accession>
<feature type="compositionally biased region" description="Basic residues" evidence="2">
    <location>
        <begin position="388"/>
        <end position="399"/>
    </location>
</feature>
<evidence type="ECO:0000256" key="2">
    <source>
        <dbReference type="SAM" id="MobiDB-lite"/>
    </source>
</evidence>
<keyword evidence="3" id="KW-0732">Signal</keyword>
<comment type="caution">
    <text evidence="4">The sequence shown here is derived from an EMBL/GenBank/DDBJ whole genome shotgun (WGS) entry which is preliminary data.</text>
</comment>
<evidence type="ECO:0000256" key="3">
    <source>
        <dbReference type="SAM" id="SignalP"/>
    </source>
</evidence>
<dbReference type="RefSeq" id="WP_178933278.1">
    <property type="nucleotide sequence ID" value="NZ_JACBAZ010000004.1"/>
</dbReference>
<evidence type="ECO:0000313" key="5">
    <source>
        <dbReference type="Proteomes" id="UP000557872"/>
    </source>
</evidence>